<dbReference type="EMBL" id="JACHGJ010000002">
    <property type="protein sequence ID" value="MBB6480061.1"/>
    <property type="molecule type" value="Genomic_DNA"/>
</dbReference>
<organism evidence="5 6">
    <name type="scientific">Spirochaeta isovalerica</name>
    <dbReference type="NCBI Taxonomy" id="150"/>
    <lineage>
        <taxon>Bacteria</taxon>
        <taxon>Pseudomonadati</taxon>
        <taxon>Spirochaetota</taxon>
        <taxon>Spirochaetia</taxon>
        <taxon>Spirochaetales</taxon>
        <taxon>Spirochaetaceae</taxon>
        <taxon>Spirochaeta</taxon>
    </lineage>
</organism>
<reference evidence="5 6" key="1">
    <citation type="submission" date="2020-08" db="EMBL/GenBank/DDBJ databases">
        <title>Genomic Encyclopedia of Type Strains, Phase IV (KMG-IV): sequencing the most valuable type-strain genomes for metagenomic binning, comparative biology and taxonomic classification.</title>
        <authorList>
            <person name="Goeker M."/>
        </authorList>
    </citation>
    <scope>NUCLEOTIDE SEQUENCE [LARGE SCALE GENOMIC DNA]</scope>
    <source>
        <strain evidence="5 6">DSM 2461</strain>
    </source>
</reference>
<proteinExistence type="predicted"/>
<evidence type="ECO:0000259" key="4">
    <source>
        <dbReference type="PROSITE" id="PS50995"/>
    </source>
</evidence>
<dbReference type="InterPro" id="IPR036388">
    <property type="entry name" value="WH-like_DNA-bd_sf"/>
</dbReference>
<comment type="caution">
    <text evidence="5">The sequence shown here is derived from an EMBL/GenBank/DDBJ whole genome shotgun (WGS) entry which is preliminary data.</text>
</comment>
<dbReference type="Pfam" id="PF01047">
    <property type="entry name" value="MarR"/>
    <property type="match status" value="1"/>
</dbReference>
<feature type="domain" description="HTH marR-type" evidence="4">
    <location>
        <begin position="11"/>
        <end position="146"/>
    </location>
</feature>
<name>A0A841R9L9_9SPIO</name>
<evidence type="ECO:0000256" key="2">
    <source>
        <dbReference type="ARBA" id="ARBA00023125"/>
    </source>
</evidence>
<keyword evidence="6" id="KW-1185">Reference proteome</keyword>
<keyword evidence="2 5" id="KW-0238">DNA-binding</keyword>
<dbReference type="GO" id="GO:0003700">
    <property type="term" value="F:DNA-binding transcription factor activity"/>
    <property type="evidence" value="ECO:0007669"/>
    <property type="project" value="InterPro"/>
</dbReference>
<evidence type="ECO:0000256" key="3">
    <source>
        <dbReference type="ARBA" id="ARBA00023163"/>
    </source>
</evidence>
<dbReference type="AlphaFoldDB" id="A0A841R9L9"/>
<dbReference type="SUPFAM" id="SSF46785">
    <property type="entry name" value="Winged helix' DNA-binding domain"/>
    <property type="match status" value="1"/>
</dbReference>
<dbReference type="RefSeq" id="WP_184745856.1">
    <property type="nucleotide sequence ID" value="NZ_JACHGJ010000002.1"/>
</dbReference>
<dbReference type="PROSITE" id="PS50995">
    <property type="entry name" value="HTH_MARR_2"/>
    <property type="match status" value="1"/>
</dbReference>
<protein>
    <submittedName>
        <fullName evidence="5">DNA-binding MarR family transcriptional regulator</fullName>
    </submittedName>
</protein>
<evidence type="ECO:0000256" key="1">
    <source>
        <dbReference type="ARBA" id="ARBA00023015"/>
    </source>
</evidence>
<dbReference type="PANTHER" id="PTHR42756">
    <property type="entry name" value="TRANSCRIPTIONAL REGULATOR, MARR"/>
    <property type="match status" value="1"/>
</dbReference>
<dbReference type="InterPro" id="IPR000835">
    <property type="entry name" value="HTH_MarR-typ"/>
</dbReference>
<dbReference type="GO" id="GO:0003677">
    <property type="term" value="F:DNA binding"/>
    <property type="evidence" value="ECO:0007669"/>
    <property type="project" value="UniProtKB-KW"/>
</dbReference>
<keyword evidence="3" id="KW-0804">Transcription</keyword>
<keyword evidence="1" id="KW-0805">Transcription regulation</keyword>
<dbReference type="Proteomes" id="UP000587760">
    <property type="component" value="Unassembled WGS sequence"/>
</dbReference>
<dbReference type="PANTHER" id="PTHR42756:SF1">
    <property type="entry name" value="TRANSCRIPTIONAL REPRESSOR OF EMRAB OPERON"/>
    <property type="match status" value="1"/>
</dbReference>
<evidence type="ECO:0000313" key="5">
    <source>
        <dbReference type="EMBL" id="MBB6480061.1"/>
    </source>
</evidence>
<evidence type="ECO:0000313" key="6">
    <source>
        <dbReference type="Proteomes" id="UP000587760"/>
    </source>
</evidence>
<dbReference type="Gene3D" id="1.10.10.10">
    <property type="entry name" value="Winged helix-like DNA-binding domain superfamily/Winged helix DNA-binding domain"/>
    <property type="match status" value="1"/>
</dbReference>
<dbReference type="SMART" id="SM00347">
    <property type="entry name" value="HTH_MARR"/>
    <property type="match status" value="1"/>
</dbReference>
<sequence>MESEQRYSPDERLDFSVIIAIFRAMQTVRKSESITLERGHLTSAQFSVLETLYHKGPLRVCELLEKTLSSGGNMTVVLKNLQQEGLITKIRDPEDGRAFVVQLTGKGFQLIEGLFPDHIKVVSDLLCPLEDREKKELVRILKKLNRK</sequence>
<gene>
    <name evidence="5" type="ORF">HNR50_001719</name>
</gene>
<dbReference type="InterPro" id="IPR036390">
    <property type="entry name" value="WH_DNA-bd_sf"/>
</dbReference>
<accession>A0A841R9L9</accession>